<comment type="caution">
    <text evidence="12">Lacks conserved residue(s) required for the propagation of feature annotation.</text>
</comment>
<dbReference type="FunFam" id="1.20.990.10:FF:000003">
    <property type="entry name" value="NADPH--cytochrome P450 reductase"/>
    <property type="match status" value="1"/>
</dbReference>
<accession>A0AAN9EX83</accession>
<comment type="subcellular location">
    <subcellularLocation>
        <location evidence="1 12">Endoplasmic reticulum membrane</location>
        <topology evidence="1 12">Single-pass membrane protein</topology>
        <orientation evidence="1 12">Cytoplasmic side</orientation>
    </subcellularLocation>
</comment>
<dbReference type="Gene3D" id="1.20.990.10">
    <property type="entry name" value="NADPH-cytochrome p450 Reductase, Chain A, domain 3"/>
    <property type="match status" value="1"/>
</dbReference>
<keyword evidence="5 12" id="KW-0256">Endoplasmic reticulum</keyword>
<keyword evidence="4 12" id="KW-0812">Transmembrane</keyword>
<feature type="binding site" evidence="12">
    <location>
        <position position="271"/>
    </location>
    <ligand>
        <name>FMN</name>
        <dbReference type="ChEBI" id="CHEBI:58210"/>
    </ligand>
</feature>
<evidence type="ECO:0000256" key="6">
    <source>
        <dbReference type="ARBA" id="ARBA00022827"/>
    </source>
</evidence>
<comment type="function">
    <text evidence="11">This enzyme is required for electron transfer from NADP to cytochrome P450 in microsomes. It can also provide electron transfer to heme oxygenase and cytochrome B5. Reduces a variety of substrates in vitro, such as cytochrome c, feericyanide and dichloroindophenol.</text>
</comment>
<feature type="binding site" evidence="12">
    <location>
        <begin position="522"/>
        <end position="525"/>
    </location>
    <ligand>
        <name>FAD</name>
        <dbReference type="ChEBI" id="CHEBI:57692"/>
    </ligand>
</feature>
<dbReference type="PROSITE" id="PS51384">
    <property type="entry name" value="FAD_FR"/>
    <property type="match status" value="1"/>
</dbReference>
<dbReference type="InterPro" id="IPR001433">
    <property type="entry name" value="OxRdtase_FAD/NAD-bd"/>
</dbReference>
<dbReference type="HAMAP" id="MF_03212">
    <property type="entry name" value="NCPR"/>
    <property type="match status" value="1"/>
</dbReference>
<dbReference type="InterPro" id="IPR008254">
    <property type="entry name" value="Flavodoxin/NO_synth"/>
</dbReference>
<evidence type="ECO:0000256" key="4">
    <source>
        <dbReference type="ARBA" id="ARBA00022692"/>
    </source>
</evidence>
<dbReference type="SUPFAM" id="SSF63380">
    <property type="entry name" value="Riboflavin synthase domain-like"/>
    <property type="match status" value="1"/>
</dbReference>
<dbReference type="GO" id="GO:0005789">
    <property type="term" value="C:endoplasmic reticulum membrane"/>
    <property type="evidence" value="ECO:0007669"/>
    <property type="project" value="UniProtKB-SubCell"/>
</dbReference>
<feature type="transmembrane region" description="Helical" evidence="12">
    <location>
        <begin position="83"/>
        <end position="103"/>
    </location>
</feature>
<feature type="binding site" evidence="12">
    <location>
        <position position="706"/>
    </location>
    <ligand>
        <name>NADP(+)</name>
        <dbReference type="ChEBI" id="CHEBI:58349"/>
    </ligand>
</feature>
<dbReference type="PANTHER" id="PTHR19384">
    <property type="entry name" value="NITRIC OXIDE SYNTHASE-RELATED"/>
    <property type="match status" value="1"/>
</dbReference>
<protein>
    <recommendedName>
        <fullName evidence="12">NADPH--cytochrome P450 reductase</fullName>
        <shortName evidence="12">CPR</shortName>
        <shortName evidence="12">P450R</shortName>
        <ecNumber evidence="12">1.6.2.4</ecNumber>
    </recommendedName>
</protein>
<comment type="cofactor">
    <cofactor evidence="12">
        <name>FMN</name>
        <dbReference type="ChEBI" id="CHEBI:58210"/>
    </cofactor>
    <text evidence="12">Binds 1 FMN per monomer.</text>
</comment>
<dbReference type="PRINTS" id="PR00369">
    <property type="entry name" value="FLAVODOXIN"/>
</dbReference>
<feature type="binding site" evidence="12">
    <location>
        <position position="362"/>
    </location>
    <ligand>
        <name>NADP(+)</name>
        <dbReference type="ChEBI" id="CHEBI:58349"/>
    </ligand>
</feature>
<evidence type="ECO:0000313" key="16">
    <source>
        <dbReference type="Proteomes" id="UP001359559"/>
    </source>
</evidence>
<dbReference type="GO" id="GO:0005829">
    <property type="term" value="C:cytosol"/>
    <property type="evidence" value="ECO:0007669"/>
    <property type="project" value="TreeGrafter"/>
</dbReference>
<dbReference type="PRINTS" id="PR00371">
    <property type="entry name" value="FPNCR"/>
</dbReference>
<feature type="binding site" evidence="12">
    <location>
        <begin position="664"/>
        <end position="665"/>
    </location>
    <ligand>
        <name>NADP(+)</name>
        <dbReference type="ChEBI" id="CHEBI:58349"/>
    </ligand>
</feature>
<dbReference type="Gene3D" id="3.40.50.80">
    <property type="entry name" value="Nucleotide-binding domain of ferredoxin-NADP reductase (FNR) module"/>
    <property type="match status" value="1"/>
</dbReference>
<evidence type="ECO:0000313" key="15">
    <source>
        <dbReference type="EMBL" id="KAK7265257.1"/>
    </source>
</evidence>
<dbReference type="PROSITE" id="PS50902">
    <property type="entry name" value="FLAVODOXIN_LIKE"/>
    <property type="match status" value="1"/>
</dbReference>
<dbReference type="InterPro" id="IPR001094">
    <property type="entry name" value="Flavdoxin-like"/>
</dbReference>
<evidence type="ECO:0000256" key="8">
    <source>
        <dbReference type="ARBA" id="ARBA00022989"/>
    </source>
</evidence>
<keyword evidence="7 12" id="KW-0521">NADP</keyword>
<dbReference type="PANTHER" id="PTHR19384:SF17">
    <property type="entry name" value="NADPH--CYTOCHROME P450 REDUCTASE"/>
    <property type="match status" value="1"/>
</dbReference>
<dbReference type="EC" id="1.6.2.4" evidence="12"/>
<dbReference type="Pfam" id="PF00175">
    <property type="entry name" value="NAD_binding_1"/>
    <property type="match status" value="1"/>
</dbReference>
<evidence type="ECO:0000256" key="3">
    <source>
        <dbReference type="ARBA" id="ARBA00022643"/>
    </source>
</evidence>
<keyword evidence="9 12" id="KW-0560">Oxidoreductase</keyword>
<dbReference type="PIRSF" id="PIRSF000208">
    <property type="entry name" value="P450R"/>
    <property type="match status" value="1"/>
</dbReference>
<keyword evidence="2 12" id="KW-0285">Flavoprotein</keyword>
<evidence type="ECO:0000256" key="7">
    <source>
        <dbReference type="ARBA" id="ARBA00022857"/>
    </source>
</evidence>
<dbReference type="InterPro" id="IPR023173">
    <property type="entry name" value="NADPH_Cyt_P450_Rdtase_alpha"/>
</dbReference>
<comment type="similarity">
    <text evidence="12">In the C-terminal section; belongs to the flavoprotein pyridine nucleotide cytochrome reductase family.</text>
</comment>
<evidence type="ECO:0000259" key="13">
    <source>
        <dbReference type="PROSITE" id="PS50902"/>
    </source>
</evidence>
<name>A0AAN9EX83_CLITE</name>
<keyword evidence="16" id="KW-1185">Reference proteome</keyword>
<feature type="binding site" evidence="12">
    <location>
        <begin position="540"/>
        <end position="542"/>
    </location>
    <ligand>
        <name>FAD</name>
        <dbReference type="ChEBI" id="CHEBI:57692"/>
    </ligand>
</feature>
<dbReference type="CDD" id="cd06204">
    <property type="entry name" value="CYPOR"/>
    <property type="match status" value="1"/>
</dbReference>
<dbReference type="SUPFAM" id="SSF52343">
    <property type="entry name" value="Ferredoxin reductase-like, C-terminal NADP-linked domain"/>
    <property type="match status" value="1"/>
</dbReference>
<keyword evidence="3 12" id="KW-0288">FMN</keyword>
<dbReference type="Gene3D" id="3.40.50.360">
    <property type="match status" value="1"/>
</dbReference>
<dbReference type="GO" id="GO:0003958">
    <property type="term" value="F:NADPH-hemoprotein reductase activity"/>
    <property type="evidence" value="ECO:0007669"/>
    <property type="project" value="UniProtKB-UniRule"/>
</dbReference>
<feature type="binding site" evidence="12">
    <location>
        <begin position="142"/>
        <end position="147"/>
    </location>
    <ligand>
        <name>FMN</name>
        <dbReference type="ChEBI" id="CHEBI:58210"/>
    </ligand>
</feature>
<comment type="catalytic activity">
    <reaction evidence="12">
        <text>2 oxidized [cytochrome P450] + NADPH = 2 reduced [cytochrome P450] + NADP(+) + H(+)</text>
        <dbReference type="Rhea" id="RHEA:24040"/>
        <dbReference type="Rhea" id="RHEA-COMP:14627"/>
        <dbReference type="Rhea" id="RHEA-COMP:14628"/>
        <dbReference type="ChEBI" id="CHEBI:15378"/>
        <dbReference type="ChEBI" id="CHEBI:55376"/>
        <dbReference type="ChEBI" id="CHEBI:57783"/>
        <dbReference type="ChEBI" id="CHEBI:58349"/>
        <dbReference type="ChEBI" id="CHEBI:60344"/>
        <dbReference type="EC" id="1.6.2.4"/>
    </reaction>
</comment>
<feature type="binding site" evidence="12">
    <location>
        <begin position="197"/>
        <end position="200"/>
    </location>
    <ligand>
        <name>FMN</name>
        <dbReference type="ChEBI" id="CHEBI:58210"/>
    </ligand>
</feature>
<comment type="similarity">
    <text evidence="12">In the N-terminal section; belongs to the flavodoxin family.</text>
</comment>
<dbReference type="InterPro" id="IPR039261">
    <property type="entry name" value="FNR_nucleotide-bd"/>
</dbReference>
<evidence type="ECO:0000256" key="9">
    <source>
        <dbReference type="ARBA" id="ARBA00023002"/>
    </source>
</evidence>
<dbReference type="FunFam" id="3.40.50.360:FF:000023">
    <property type="entry name" value="NADPH--cytochrome P450 reductase"/>
    <property type="match status" value="1"/>
</dbReference>
<reference evidence="15 16" key="1">
    <citation type="submission" date="2024-01" db="EMBL/GenBank/DDBJ databases">
        <title>The genomes of 5 underutilized Papilionoideae crops provide insights into root nodulation and disease resistance.</title>
        <authorList>
            <person name="Yuan L."/>
        </authorList>
    </citation>
    <scope>NUCLEOTIDE SEQUENCE [LARGE SCALE GENOMIC DNA]</scope>
    <source>
        <strain evidence="15">LY-2023</strain>
        <tissue evidence="15">Leaf</tissue>
    </source>
</reference>
<feature type="domain" description="FAD-binding FR-type" evidence="14">
    <location>
        <begin position="342"/>
        <end position="589"/>
    </location>
</feature>
<evidence type="ECO:0000256" key="10">
    <source>
        <dbReference type="ARBA" id="ARBA00023136"/>
    </source>
</evidence>
<dbReference type="InterPro" id="IPR017938">
    <property type="entry name" value="Riboflavin_synthase-like_b-brl"/>
</dbReference>
<evidence type="ECO:0000256" key="5">
    <source>
        <dbReference type="ARBA" id="ARBA00022824"/>
    </source>
</evidence>
<dbReference type="Proteomes" id="UP001359559">
    <property type="component" value="Unassembled WGS sequence"/>
</dbReference>
<dbReference type="InterPro" id="IPR001709">
    <property type="entry name" value="Flavoprot_Pyr_Nucl_cyt_Rdtase"/>
</dbReference>
<proteinExistence type="inferred from homology"/>
<dbReference type="InterPro" id="IPR023208">
    <property type="entry name" value="P450R"/>
</dbReference>
<feature type="binding site" evidence="12">
    <location>
        <begin position="556"/>
        <end position="559"/>
    </location>
    <ligand>
        <name>FAD</name>
        <dbReference type="ChEBI" id="CHEBI:57692"/>
    </ligand>
</feature>
<dbReference type="GO" id="GO:0010181">
    <property type="term" value="F:FMN binding"/>
    <property type="evidence" value="ECO:0007669"/>
    <property type="project" value="UniProtKB-UniRule"/>
</dbReference>
<dbReference type="InterPro" id="IPR003097">
    <property type="entry name" value="CysJ-like_FAD-binding"/>
</dbReference>
<comment type="similarity">
    <text evidence="12">Belongs to the NADPH--cytochrome P450 reductase family.</text>
</comment>
<feature type="binding site" evidence="12">
    <location>
        <begin position="670"/>
        <end position="674"/>
    </location>
    <ligand>
        <name>NADP(+)</name>
        <dbReference type="ChEBI" id="CHEBI:58349"/>
    </ligand>
</feature>
<dbReference type="GO" id="GO:0050660">
    <property type="term" value="F:flavin adenine dinucleotide binding"/>
    <property type="evidence" value="ECO:0007669"/>
    <property type="project" value="UniProtKB-UniRule"/>
</dbReference>
<evidence type="ECO:0000256" key="2">
    <source>
        <dbReference type="ARBA" id="ARBA00022630"/>
    </source>
</evidence>
<comment type="caution">
    <text evidence="15">The sequence shown here is derived from an EMBL/GenBank/DDBJ whole genome shotgun (WGS) entry which is preliminary data.</text>
</comment>
<feature type="domain" description="Flavodoxin-like" evidence="13">
    <location>
        <begin position="136"/>
        <end position="287"/>
    </location>
</feature>
<gene>
    <name evidence="15" type="ORF">RJT34_32875</name>
</gene>
<organism evidence="15 16">
    <name type="scientific">Clitoria ternatea</name>
    <name type="common">Butterfly pea</name>
    <dbReference type="NCBI Taxonomy" id="43366"/>
    <lineage>
        <taxon>Eukaryota</taxon>
        <taxon>Viridiplantae</taxon>
        <taxon>Streptophyta</taxon>
        <taxon>Embryophyta</taxon>
        <taxon>Tracheophyta</taxon>
        <taxon>Spermatophyta</taxon>
        <taxon>Magnoliopsida</taxon>
        <taxon>eudicotyledons</taxon>
        <taxon>Gunneridae</taxon>
        <taxon>Pentapetalae</taxon>
        <taxon>rosids</taxon>
        <taxon>fabids</taxon>
        <taxon>Fabales</taxon>
        <taxon>Fabaceae</taxon>
        <taxon>Papilionoideae</taxon>
        <taxon>50 kb inversion clade</taxon>
        <taxon>NPAAA clade</taxon>
        <taxon>indigoferoid/millettioid clade</taxon>
        <taxon>Phaseoleae</taxon>
        <taxon>Clitoria</taxon>
    </lineage>
</organism>
<evidence type="ECO:0000256" key="1">
    <source>
        <dbReference type="ARBA" id="ARBA00004131"/>
    </source>
</evidence>
<comment type="cofactor">
    <cofactor evidence="12">
        <name>FAD</name>
        <dbReference type="ChEBI" id="CHEBI:57692"/>
    </cofactor>
    <text evidence="12">Binds 1 FAD per monomer.</text>
</comment>
<keyword evidence="8 12" id="KW-1133">Transmembrane helix</keyword>
<dbReference type="FunFam" id="3.40.50.80:FF:000001">
    <property type="entry name" value="NADPH--cytochrome P450 reductase 1"/>
    <property type="match status" value="1"/>
</dbReference>
<dbReference type="Gene3D" id="2.40.30.10">
    <property type="entry name" value="Translation factors"/>
    <property type="match status" value="1"/>
</dbReference>
<feature type="binding site" evidence="12">
    <location>
        <position position="603"/>
    </location>
    <ligand>
        <name>NADP(+)</name>
        <dbReference type="ChEBI" id="CHEBI:58349"/>
    </ligand>
</feature>
<dbReference type="SUPFAM" id="SSF52218">
    <property type="entry name" value="Flavoproteins"/>
    <property type="match status" value="1"/>
</dbReference>
<dbReference type="Pfam" id="PF00258">
    <property type="entry name" value="Flavodoxin_1"/>
    <property type="match status" value="1"/>
</dbReference>
<dbReference type="AlphaFoldDB" id="A0AAN9EX83"/>
<keyword evidence="10 12" id="KW-0472">Membrane</keyword>
<keyword evidence="6 12" id="KW-0274">FAD</keyword>
<evidence type="ECO:0000259" key="14">
    <source>
        <dbReference type="PROSITE" id="PS51384"/>
    </source>
</evidence>
<dbReference type="GO" id="GO:0050661">
    <property type="term" value="F:NADP binding"/>
    <property type="evidence" value="ECO:0007669"/>
    <property type="project" value="UniProtKB-UniRule"/>
</dbReference>
<feature type="binding site" evidence="12">
    <location>
        <position position="744"/>
    </location>
    <ligand>
        <name>FAD</name>
        <dbReference type="ChEBI" id="CHEBI:57692"/>
    </ligand>
</feature>
<dbReference type="InterPro" id="IPR029039">
    <property type="entry name" value="Flavoprotein-like_sf"/>
</dbReference>
<dbReference type="Pfam" id="PF00667">
    <property type="entry name" value="FAD_binding_1"/>
    <property type="match status" value="1"/>
</dbReference>
<dbReference type="InterPro" id="IPR017927">
    <property type="entry name" value="FAD-bd_FR_type"/>
</dbReference>
<sequence>MVVGGFDQVSLSHYSQLLCVAPTNSQDRETLSSFNSILTIMQESNPIKISPLDLMFAMIKGKRDPSNVSSDAAASVFLENREFVMVLTTSIAVLIGCVVVFIWRRSNAPKAKPLEPPKRLIEKLPEIEADDGTKKVTIFFGTQTGTAEGFAKAIAEEAKARYDKAKFRVVDLDDYAADDDEYEERMKKESLALFFLATYGDGEPTDNAARFYKWFTEGNERGEGWLKDLQYGVFGLGNRQYEHFNKVAKVVDEMLAEQGGKRLVRVGLGDDDQCIEDDFTAWKEELWPALDQLLRDEDDTTVATPYTAAVLEYRVVMHDPSDAAVDEKKWPNVNGHVVVDAQHPVRANVAVRKELHTPASDRSCTHLEFDISSTGVTYETGDHVGVYCENLSETVEEAISLLGLSPDTYFSVHSDDEDGKPLSGSSLPPPFPPCTLRTALTQYADVLSSPKKSALLALAAHASDPSEADRLRHLASPAGKDEYSEWVIAAQRSLLEVMAEFPSAKPPIGVFFAAVAPRLQPRYYSISSSPRMAPTRIHVTCALVCDKMPTGRIHKGVCSTWMRNSVPLEKSQDCSWAPIFVRQSNFKLPADNAVPIIMIGPGTGLAPFRGFLQERLALKEGGAELGFSLLFFGCRNRQMDYIYEDELNHFVNKGALSKLIVAFSREGPTKEYVQHKMMEKASDIWSMISQGAYIYVCGDAKGMARDVHRTLHTILQEQGSLDSSKAESMVKNLQMTGRYMRDVW</sequence>
<evidence type="ECO:0000256" key="11">
    <source>
        <dbReference type="ARBA" id="ARBA00053665"/>
    </source>
</evidence>
<evidence type="ECO:0000256" key="12">
    <source>
        <dbReference type="HAMAP-Rule" id="MF_03212"/>
    </source>
</evidence>
<dbReference type="EMBL" id="JAYKXN010000008">
    <property type="protein sequence ID" value="KAK7265257.1"/>
    <property type="molecule type" value="Genomic_DNA"/>
</dbReference>
<feature type="binding site" evidence="12">
    <location>
        <begin position="236"/>
        <end position="245"/>
    </location>
    <ligand>
        <name>FMN</name>
        <dbReference type="ChEBI" id="CHEBI:58210"/>
    </ligand>
</feature>